<keyword evidence="1" id="KW-0472">Membrane</keyword>
<comment type="caution">
    <text evidence="3">The sequence shown here is derived from an EMBL/GenBank/DDBJ whole genome shotgun (WGS) entry which is preliminary data.</text>
</comment>
<keyword evidence="1" id="KW-0812">Transmembrane</keyword>
<dbReference type="EMBL" id="JADGJQ010000001">
    <property type="protein sequence ID" value="KAJ3185540.1"/>
    <property type="molecule type" value="Genomic_DNA"/>
</dbReference>
<dbReference type="PANTHER" id="PTHR35102:SF1">
    <property type="entry name" value="E3 UBIQUITIN-PROTEIN LIGASE"/>
    <property type="match status" value="1"/>
</dbReference>
<reference evidence="3" key="1">
    <citation type="submission" date="2020-05" db="EMBL/GenBank/DDBJ databases">
        <title>Phylogenomic resolution of chytrid fungi.</title>
        <authorList>
            <person name="Stajich J.E."/>
            <person name="Amses K."/>
            <person name="Simmons R."/>
            <person name="Seto K."/>
            <person name="Myers J."/>
            <person name="Bonds A."/>
            <person name="Quandt C.A."/>
            <person name="Barry K."/>
            <person name="Liu P."/>
            <person name="Grigoriev I."/>
            <person name="Longcore J.E."/>
            <person name="James T.Y."/>
        </authorList>
    </citation>
    <scope>NUCLEOTIDE SEQUENCE</scope>
    <source>
        <strain evidence="3">JEL0379</strain>
    </source>
</reference>
<keyword evidence="4" id="KW-1185">Reference proteome</keyword>
<proteinExistence type="predicted"/>
<feature type="domain" description="DUF2062" evidence="2">
    <location>
        <begin position="48"/>
        <end position="184"/>
    </location>
</feature>
<sequence>MPSSNIHYRPAPPSPEPAISALGEHPHESRVHAFFRTRVVLPFVVALRAGTSPDGLALSVTMAIVFGLFPVLGITSILCFFAAWRFGLNTPIMQAINLVLTPLDVALSLPFMRIGEKILGREELPLSPSELIAYLKEVGFAAAIGTLLQGLGCAIVGWMFVMVPAGVALYYALRPLLRIFMKRRQAAAELEDPLLPHPRKQH</sequence>
<name>A0AAD5TWQ5_9FUNG</name>
<organism evidence="3 4">
    <name type="scientific">Geranomyces variabilis</name>
    <dbReference type="NCBI Taxonomy" id="109894"/>
    <lineage>
        <taxon>Eukaryota</taxon>
        <taxon>Fungi</taxon>
        <taxon>Fungi incertae sedis</taxon>
        <taxon>Chytridiomycota</taxon>
        <taxon>Chytridiomycota incertae sedis</taxon>
        <taxon>Chytridiomycetes</taxon>
        <taxon>Spizellomycetales</taxon>
        <taxon>Powellomycetaceae</taxon>
        <taxon>Geranomyces</taxon>
    </lineage>
</organism>
<evidence type="ECO:0000259" key="2">
    <source>
        <dbReference type="Pfam" id="PF09835"/>
    </source>
</evidence>
<dbReference type="InterPro" id="IPR018639">
    <property type="entry name" value="DUF2062"/>
</dbReference>
<feature type="transmembrane region" description="Helical" evidence="1">
    <location>
        <begin position="155"/>
        <end position="173"/>
    </location>
</feature>
<feature type="transmembrane region" description="Helical" evidence="1">
    <location>
        <begin position="56"/>
        <end position="86"/>
    </location>
</feature>
<evidence type="ECO:0000313" key="4">
    <source>
        <dbReference type="Proteomes" id="UP001212152"/>
    </source>
</evidence>
<gene>
    <name evidence="3" type="ORF">HDU87_000163</name>
</gene>
<protein>
    <recommendedName>
        <fullName evidence="2">DUF2062 domain-containing protein</fullName>
    </recommendedName>
</protein>
<evidence type="ECO:0000313" key="3">
    <source>
        <dbReference type="EMBL" id="KAJ3185540.1"/>
    </source>
</evidence>
<dbReference type="AlphaFoldDB" id="A0AAD5TWQ5"/>
<keyword evidence="1" id="KW-1133">Transmembrane helix</keyword>
<accession>A0AAD5TWQ5</accession>
<dbReference type="Pfam" id="PF09835">
    <property type="entry name" value="DUF2062"/>
    <property type="match status" value="1"/>
</dbReference>
<dbReference type="Proteomes" id="UP001212152">
    <property type="component" value="Unassembled WGS sequence"/>
</dbReference>
<evidence type="ECO:0000256" key="1">
    <source>
        <dbReference type="SAM" id="Phobius"/>
    </source>
</evidence>
<dbReference type="PANTHER" id="PTHR35102">
    <property type="entry name" value="E3 UBIQUITIN-PROTEIN LIGASE"/>
    <property type="match status" value="1"/>
</dbReference>